<evidence type="ECO:0000313" key="6">
    <source>
        <dbReference type="Proteomes" id="UP000248817"/>
    </source>
</evidence>
<dbReference type="AlphaFoldDB" id="A0A2V5ICQ0"/>
<dbReference type="PANTHER" id="PTHR33365">
    <property type="entry name" value="YALI0B05434P"/>
    <property type="match status" value="1"/>
</dbReference>
<dbReference type="EMBL" id="KZ825480">
    <property type="protein sequence ID" value="PYI33851.1"/>
    <property type="molecule type" value="Genomic_DNA"/>
</dbReference>
<feature type="transmembrane region" description="Helical" evidence="4">
    <location>
        <begin position="29"/>
        <end position="47"/>
    </location>
</feature>
<evidence type="ECO:0008006" key="7">
    <source>
        <dbReference type="Google" id="ProtNLM"/>
    </source>
</evidence>
<dbReference type="GO" id="GO:0043386">
    <property type="term" value="P:mycotoxin biosynthetic process"/>
    <property type="evidence" value="ECO:0007669"/>
    <property type="project" value="InterPro"/>
</dbReference>
<proteinExistence type="inferred from homology"/>
<keyword evidence="4" id="KW-0472">Membrane</keyword>
<evidence type="ECO:0000256" key="3">
    <source>
        <dbReference type="ARBA" id="ARBA00035112"/>
    </source>
</evidence>
<evidence type="ECO:0000256" key="4">
    <source>
        <dbReference type="SAM" id="Phobius"/>
    </source>
</evidence>
<organism evidence="5 6">
    <name type="scientific">Aspergillus indologenus CBS 114.80</name>
    <dbReference type="NCBI Taxonomy" id="1450541"/>
    <lineage>
        <taxon>Eukaryota</taxon>
        <taxon>Fungi</taxon>
        <taxon>Dikarya</taxon>
        <taxon>Ascomycota</taxon>
        <taxon>Pezizomycotina</taxon>
        <taxon>Eurotiomycetes</taxon>
        <taxon>Eurotiomycetidae</taxon>
        <taxon>Eurotiales</taxon>
        <taxon>Aspergillaceae</taxon>
        <taxon>Aspergillus</taxon>
        <taxon>Aspergillus subgen. Circumdati</taxon>
    </lineage>
</organism>
<accession>A0A2V5ICQ0</accession>
<name>A0A2V5ICQ0_9EURO</name>
<sequence length="208" mass="23442">MTLSPEYGLIGEHDAVQTKGRLGTNTRRTLYISSLVIVLFLAGFAAGRYQSPPSIPLATTPYVFEYNSTFQDEQSPLTNEVWEGLFPKRKGFFEHPTLTSHRSALAVFHQLHCLNGIRQGYWALYDLAARGQNLTSDEGLPHMASPHHVRHCIELLRLALMCQPDLTIELKNETLGGVTGFGTEHQCKRWEDLTGWVTRWESYGLAPI</sequence>
<evidence type="ECO:0000313" key="5">
    <source>
        <dbReference type="EMBL" id="PYI33851.1"/>
    </source>
</evidence>
<keyword evidence="6" id="KW-1185">Reference proteome</keyword>
<evidence type="ECO:0000256" key="1">
    <source>
        <dbReference type="ARBA" id="ARBA00004685"/>
    </source>
</evidence>
<comment type="pathway">
    <text evidence="1">Mycotoxin biosynthesis.</text>
</comment>
<dbReference type="GO" id="GO:0016491">
    <property type="term" value="F:oxidoreductase activity"/>
    <property type="evidence" value="ECO:0007669"/>
    <property type="project" value="UniProtKB-KW"/>
</dbReference>
<keyword evidence="2" id="KW-0560">Oxidoreductase</keyword>
<dbReference type="InterPro" id="IPR021765">
    <property type="entry name" value="UstYa-like"/>
</dbReference>
<evidence type="ECO:0000256" key="2">
    <source>
        <dbReference type="ARBA" id="ARBA00023002"/>
    </source>
</evidence>
<dbReference type="Proteomes" id="UP000248817">
    <property type="component" value="Unassembled WGS sequence"/>
</dbReference>
<protein>
    <recommendedName>
        <fullName evidence="7">Tat pathway signal sequence</fullName>
    </recommendedName>
</protein>
<gene>
    <name evidence="5" type="ORF">BP00DRAFT_444230</name>
</gene>
<dbReference type="PANTHER" id="PTHR33365:SF11">
    <property type="entry name" value="TAT PATHWAY SIGNAL SEQUENCE"/>
    <property type="match status" value="1"/>
</dbReference>
<keyword evidence="4" id="KW-0812">Transmembrane</keyword>
<keyword evidence="4" id="KW-1133">Transmembrane helix</keyword>
<comment type="similarity">
    <text evidence="3">Belongs to the ustYa family.</text>
</comment>
<reference evidence="5 6" key="1">
    <citation type="submission" date="2018-02" db="EMBL/GenBank/DDBJ databases">
        <title>The genomes of Aspergillus section Nigri reveals drivers in fungal speciation.</title>
        <authorList>
            <consortium name="DOE Joint Genome Institute"/>
            <person name="Vesth T.C."/>
            <person name="Nybo J."/>
            <person name="Theobald S."/>
            <person name="Brandl J."/>
            <person name="Frisvad J.C."/>
            <person name="Nielsen K.F."/>
            <person name="Lyhne E.K."/>
            <person name="Kogle M.E."/>
            <person name="Kuo A."/>
            <person name="Riley R."/>
            <person name="Clum A."/>
            <person name="Nolan M."/>
            <person name="Lipzen A."/>
            <person name="Salamov A."/>
            <person name="Henrissat B."/>
            <person name="Wiebenga A."/>
            <person name="De vries R.P."/>
            <person name="Grigoriev I.V."/>
            <person name="Mortensen U.H."/>
            <person name="Andersen M.R."/>
            <person name="Baker S.E."/>
        </authorList>
    </citation>
    <scope>NUCLEOTIDE SEQUENCE [LARGE SCALE GENOMIC DNA]</scope>
    <source>
        <strain evidence="5 6">CBS 114.80</strain>
    </source>
</reference>
<dbReference type="Pfam" id="PF11807">
    <property type="entry name" value="UstYa"/>
    <property type="match status" value="1"/>
</dbReference>